<proteinExistence type="predicted"/>
<accession>A0A0W7X246</accession>
<protein>
    <submittedName>
        <fullName evidence="1">Peptidase</fullName>
    </submittedName>
</protein>
<sequence length="253" mass="27073">MTETVGLFRHTREELADYLRLAADEGITTAFSVGPRATYDTSPTRLTPHGSFLGYRLRGVDQIRRALDDVLRGLELGCRSFVVYDEGLLKTLGQARKGGLLPAETTFKASAHLGYANPISISMLEELGADSINPVRDLPLPAIAAVRQHIAVPLDVHTDNPPSSGGFIRTYEAPDIVRVARPVYLKTGNSVVGAHGQFTGAEDGERMADQASITLEMVQRFASEFTQSPAGAPAPVNAVSTLVAGEKTAGSLR</sequence>
<evidence type="ECO:0000313" key="2">
    <source>
        <dbReference type="Proteomes" id="UP000054804"/>
    </source>
</evidence>
<dbReference type="STRING" id="1765722.AT728_23295"/>
<dbReference type="Proteomes" id="UP000054804">
    <property type="component" value="Unassembled WGS sequence"/>
</dbReference>
<name>A0A0W7X246_9ACTN</name>
<gene>
    <name evidence="1" type="ORF">AT728_23295</name>
</gene>
<evidence type="ECO:0000313" key="1">
    <source>
        <dbReference type="EMBL" id="KUF16887.1"/>
    </source>
</evidence>
<reference evidence="1 2" key="1">
    <citation type="submission" date="2015-12" db="EMBL/GenBank/DDBJ databases">
        <title>Draft genome sequence of Streptomyces silvensis ATCC 53525, a producer of novel hormone antagonists.</title>
        <authorList>
            <person name="Johnston C.W."/>
            <person name="Li Y."/>
            <person name="Magarvey N.A."/>
        </authorList>
    </citation>
    <scope>NUCLEOTIDE SEQUENCE [LARGE SCALE GENOMIC DNA]</scope>
    <source>
        <strain evidence="1 2">ATCC 53525</strain>
    </source>
</reference>
<organism evidence="1 2">
    <name type="scientific">Streptomyces silvensis</name>
    <dbReference type="NCBI Taxonomy" id="1765722"/>
    <lineage>
        <taxon>Bacteria</taxon>
        <taxon>Bacillati</taxon>
        <taxon>Actinomycetota</taxon>
        <taxon>Actinomycetes</taxon>
        <taxon>Kitasatosporales</taxon>
        <taxon>Streptomycetaceae</taxon>
        <taxon>Streptomyces</taxon>
    </lineage>
</organism>
<comment type="caution">
    <text evidence="1">The sequence shown here is derived from an EMBL/GenBank/DDBJ whole genome shotgun (WGS) entry which is preliminary data.</text>
</comment>
<keyword evidence="2" id="KW-1185">Reference proteome</keyword>
<dbReference type="OrthoDB" id="244056at2"/>
<dbReference type="EMBL" id="LOCL01000036">
    <property type="protein sequence ID" value="KUF16887.1"/>
    <property type="molecule type" value="Genomic_DNA"/>
</dbReference>
<dbReference type="AlphaFoldDB" id="A0A0W7X246"/>